<organism evidence="2 3">
    <name type="scientific">Pseudomonas edaphica</name>
    <dbReference type="NCBI Taxonomy" id="2006980"/>
    <lineage>
        <taxon>Bacteria</taxon>
        <taxon>Pseudomonadati</taxon>
        <taxon>Pseudomonadota</taxon>
        <taxon>Gammaproteobacteria</taxon>
        <taxon>Pseudomonadales</taxon>
        <taxon>Pseudomonadaceae</taxon>
        <taxon>Pseudomonas</taxon>
    </lineage>
</organism>
<sequence>MKWSVPNSAPFRKVAPLLLLALSACSNPQSPKPLLVDSELGQPLADTRRGGETVLDRQREP</sequence>
<evidence type="ECO:0000313" key="2">
    <source>
        <dbReference type="EMBL" id="NWE85323.1"/>
    </source>
</evidence>
<dbReference type="AlphaFoldDB" id="A0A7Y8FU31"/>
<comment type="caution">
    <text evidence="2">The sequence shown here is derived from an EMBL/GenBank/DDBJ whole genome shotgun (WGS) entry which is preliminary data.</text>
</comment>
<dbReference type="PROSITE" id="PS51257">
    <property type="entry name" value="PROKAR_LIPOPROTEIN"/>
    <property type="match status" value="1"/>
</dbReference>
<dbReference type="RefSeq" id="WP_178929244.1">
    <property type="nucleotide sequence ID" value="NZ_JACARL010000159.1"/>
</dbReference>
<feature type="compositionally biased region" description="Basic and acidic residues" evidence="1">
    <location>
        <begin position="46"/>
        <end position="61"/>
    </location>
</feature>
<dbReference type="Proteomes" id="UP000590218">
    <property type="component" value="Unassembled WGS sequence"/>
</dbReference>
<name>A0A7Y8FU31_9PSED</name>
<dbReference type="EMBL" id="JACARL010000159">
    <property type="protein sequence ID" value="NWE85323.1"/>
    <property type="molecule type" value="Genomic_DNA"/>
</dbReference>
<feature type="region of interest" description="Disordered" evidence="1">
    <location>
        <begin position="31"/>
        <end position="61"/>
    </location>
</feature>
<evidence type="ECO:0000256" key="1">
    <source>
        <dbReference type="SAM" id="MobiDB-lite"/>
    </source>
</evidence>
<evidence type="ECO:0000313" key="3">
    <source>
        <dbReference type="Proteomes" id="UP000590218"/>
    </source>
</evidence>
<gene>
    <name evidence="2" type="ORF">HX795_24720</name>
</gene>
<feature type="non-terminal residue" evidence="2">
    <location>
        <position position="61"/>
    </location>
</feature>
<proteinExistence type="predicted"/>
<accession>A0A7Y8FU31</accession>
<reference evidence="2 3" key="1">
    <citation type="submission" date="2020-04" db="EMBL/GenBank/DDBJ databases">
        <title>Molecular characterization of pseudomonads from Agaricus bisporus reveal novel blotch 2 pathogens in Western Europe.</title>
        <authorList>
            <person name="Taparia T."/>
            <person name="Krijger M."/>
            <person name="Haynes E."/>
            <person name="Elpinstone J.G."/>
            <person name="Noble R."/>
            <person name="Van Der Wolf J."/>
        </authorList>
    </citation>
    <scope>NUCLEOTIDE SEQUENCE [LARGE SCALE GENOMIC DNA]</scope>
    <source>
        <strain evidence="2 3">K6002</strain>
    </source>
</reference>
<protein>
    <submittedName>
        <fullName evidence="2">Uncharacterized protein</fullName>
    </submittedName>
</protein>